<proteinExistence type="predicted"/>
<feature type="compositionally biased region" description="Polar residues" evidence="1">
    <location>
        <begin position="1"/>
        <end position="62"/>
    </location>
</feature>
<accession>A0A8T0FRH2</accession>
<protein>
    <submittedName>
        <fullName evidence="2">Uncharacterized protein</fullName>
    </submittedName>
</protein>
<evidence type="ECO:0000313" key="2">
    <source>
        <dbReference type="EMBL" id="KAF8792090.1"/>
    </source>
</evidence>
<evidence type="ECO:0000256" key="1">
    <source>
        <dbReference type="SAM" id="MobiDB-lite"/>
    </source>
</evidence>
<organism evidence="2 3">
    <name type="scientific">Argiope bruennichi</name>
    <name type="common">Wasp spider</name>
    <name type="synonym">Aranea bruennichi</name>
    <dbReference type="NCBI Taxonomy" id="94029"/>
    <lineage>
        <taxon>Eukaryota</taxon>
        <taxon>Metazoa</taxon>
        <taxon>Ecdysozoa</taxon>
        <taxon>Arthropoda</taxon>
        <taxon>Chelicerata</taxon>
        <taxon>Arachnida</taxon>
        <taxon>Araneae</taxon>
        <taxon>Araneomorphae</taxon>
        <taxon>Entelegynae</taxon>
        <taxon>Araneoidea</taxon>
        <taxon>Araneidae</taxon>
        <taxon>Argiope</taxon>
    </lineage>
</organism>
<comment type="caution">
    <text evidence="2">The sequence shown here is derived from an EMBL/GenBank/DDBJ whole genome shotgun (WGS) entry which is preliminary data.</text>
</comment>
<dbReference type="EMBL" id="JABXBU010000003">
    <property type="protein sequence ID" value="KAF8792090.1"/>
    <property type="molecule type" value="Genomic_DNA"/>
</dbReference>
<name>A0A8T0FRH2_ARGBR</name>
<dbReference type="AlphaFoldDB" id="A0A8T0FRH2"/>
<feature type="region of interest" description="Disordered" evidence="1">
    <location>
        <begin position="1"/>
        <end position="78"/>
    </location>
</feature>
<reference evidence="2" key="2">
    <citation type="submission" date="2020-06" db="EMBL/GenBank/DDBJ databases">
        <authorList>
            <person name="Sheffer M."/>
        </authorList>
    </citation>
    <scope>NUCLEOTIDE SEQUENCE</scope>
</reference>
<sequence length="256" mass="29205">MDTQDNWANRSTPTTQISKSLAPTSTSHIPTENPISPQTPNPDVSMISPSSQIQKIPQNDFQIVSPKKAAKKPRTEENFKITTENSYSHLQEESDRPPKSIAPISLVIKENYNLILQEIMRRYPETENHFQRAAWKGCPAIPRAQTQSTSYPRRSYAEATNKNNSQNINPTLPRSQEVTHHRPINRKPQPPQPTLIDELNDIKELKNHLNDLKEIKELLIEFPNILNAIRLSKKAKSKQEKLLIFIDALIAEEPTP</sequence>
<feature type="region of interest" description="Disordered" evidence="1">
    <location>
        <begin position="144"/>
        <end position="194"/>
    </location>
</feature>
<gene>
    <name evidence="2" type="ORF">HNY73_003736</name>
</gene>
<reference evidence="2" key="1">
    <citation type="journal article" date="2020" name="bioRxiv">
        <title>Chromosome-level reference genome of the European wasp spider Argiope bruennichi: a resource for studies on range expansion and evolutionary adaptation.</title>
        <authorList>
            <person name="Sheffer M.M."/>
            <person name="Hoppe A."/>
            <person name="Krehenwinkel H."/>
            <person name="Uhl G."/>
            <person name="Kuss A.W."/>
            <person name="Jensen L."/>
            <person name="Jensen C."/>
            <person name="Gillespie R.G."/>
            <person name="Hoff K.J."/>
            <person name="Prost S."/>
        </authorList>
    </citation>
    <scope>NUCLEOTIDE SEQUENCE</scope>
</reference>
<feature type="compositionally biased region" description="Polar residues" evidence="1">
    <location>
        <begin position="144"/>
        <end position="176"/>
    </location>
</feature>
<evidence type="ECO:0000313" key="3">
    <source>
        <dbReference type="Proteomes" id="UP000807504"/>
    </source>
</evidence>
<keyword evidence="3" id="KW-1185">Reference proteome</keyword>
<dbReference type="Proteomes" id="UP000807504">
    <property type="component" value="Unassembled WGS sequence"/>
</dbReference>